<reference evidence="8 9" key="1">
    <citation type="submission" date="2007-10" db="EMBL/GenBank/DDBJ databases">
        <title>Complete sequence of Desulfococcus oleovorans Hxd3.</title>
        <authorList>
            <consortium name="US DOE Joint Genome Institute"/>
            <person name="Copeland A."/>
            <person name="Lucas S."/>
            <person name="Lapidus A."/>
            <person name="Barry K."/>
            <person name="Glavina del Rio T."/>
            <person name="Dalin E."/>
            <person name="Tice H."/>
            <person name="Pitluck S."/>
            <person name="Kiss H."/>
            <person name="Brettin T."/>
            <person name="Bruce D."/>
            <person name="Detter J.C."/>
            <person name="Han C."/>
            <person name="Schmutz J."/>
            <person name="Larimer F."/>
            <person name="Land M."/>
            <person name="Hauser L."/>
            <person name="Kyrpides N."/>
            <person name="Kim E."/>
            <person name="Wawrik B."/>
            <person name="Richardson P."/>
        </authorList>
    </citation>
    <scope>NUCLEOTIDE SEQUENCE [LARGE SCALE GENOMIC DNA]</scope>
    <source>
        <strain evidence="9">DSM 6200 / JCM 39069 / Hxd3</strain>
    </source>
</reference>
<dbReference type="InterPro" id="IPR036021">
    <property type="entry name" value="Tungsten_al_ferr_oxy-like_C"/>
</dbReference>
<accession>A8ZV03</accession>
<dbReference type="PANTHER" id="PTHR30038">
    <property type="entry name" value="ALDEHYDE FERREDOXIN OXIDOREDUCTASE"/>
    <property type="match status" value="1"/>
</dbReference>
<dbReference type="eggNOG" id="COG2414">
    <property type="taxonomic scope" value="Bacteria"/>
</dbReference>
<dbReference type="GO" id="GO:0009055">
    <property type="term" value="F:electron transfer activity"/>
    <property type="evidence" value="ECO:0007669"/>
    <property type="project" value="InterPro"/>
</dbReference>
<dbReference type="SUPFAM" id="SSF48310">
    <property type="entry name" value="Aldehyde ferredoxin oxidoreductase, C-terminal domains"/>
    <property type="match status" value="1"/>
</dbReference>
<dbReference type="HOGENOM" id="CLU_020364_1_0_7"/>
<gene>
    <name evidence="8" type="ordered locus">Dole_2289</name>
</gene>
<dbReference type="RefSeq" id="WP_012175705.1">
    <property type="nucleotide sequence ID" value="NC_009943.1"/>
</dbReference>
<dbReference type="STRING" id="96561.Dole_2289"/>
<feature type="domain" description="Aldehyde ferredoxin oxidoreductase N-terminal" evidence="7">
    <location>
        <begin position="9"/>
        <end position="204"/>
    </location>
</feature>
<comment type="similarity">
    <text evidence="2">Belongs to the AOR/FOR family.</text>
</comment>
<dbReference type="PANTHER" id="PTHR30038:SF0">
    <property type="entry name" value="TUNGSTEN-CONTAINING ALDEHYDE FERREDOXIN OXIDOREDUCTASE"/>
    <property type="match status" value="1"/>
</dbReference>
<name>A8ZV03_DESOH</name>
<dbReference type="AlphaFoldDB" id="A8ZV03"/>
<dbReference type="Pfam" id="PF02730">
    <property type="entry name" value="AFOR_N"/>
    <property type="match status" value="1"/>
</dbReference>
<dbReference type="Proteomes" id="UP000008561">
    <property type="component" value="Chromosome"/>
</dbReference>
<dbReference type="InterPro" id="IPR013984">
    <property type="entry name" value="Ald_Fedxn_OxRdtase_dom2"/>
</dbReference>
<evidence type="ECO:0000313" key="9">
    <source>
        <dbReference type="Proteomes" id="UP000008561"/>
    </source>
</evidence>
<evidence type="ECO:0000256" key="6">
    <source>
        <dbReference type="ARBA" id="ARBA00023014"/>
    </source>
</evidence>
<keyword evidence="8" id="KW-0560">Oxidoreductase</keyword>
<dbReference type="Pfam" id="PF01314">
    <property type="entry name" value="AFOR_C"/>
    <property type="match status" value="1"/>
</dbReference>
<protein>
    <submittedName>
        <fullName evidence="8">Aldehyde ferredoxin oxidoreductase</fullName>
        <ecNumber evidence="8">1.2.7.5</ecNumber>
    </submittedName>
</protein>
<dbReference type="EMBL" id="CP000859">
    <property type="protein sequence ID" value="ABW68093.1"/>
    <property type="molecule type" value="Genomic_DNA"/>
</dbReference>
<keyword evidence="4" id="KW-0479">Metal-binding</keyword>
<comment type="cofactor">
    <cofactor evidence="1">
        <name>[4Fe-4S] cluster</name>
        <dbReference type="ChEBI" id="CHEBI:49883"/>
    </cofactor>
</comment>
<dbReference type="EC" id="1.2.7.5" evidence="8"/>
<evidence type="ECO:0000313" key="8">
    <source>
        <dbReference type="EMBL" id="ABW68093.1"/>
    </source>
</evidence>
<dbReference type="Gene3D" id="3.60.9.10">
    <property type="entry name" value="Aldehyde ferredoxin oxidoreductase, N-terminal domain"/>
    <property type="match status" value="1"/>
</dbReference>
<dbReference type="SMART" id="SM00790">
    <property type="entry name" value="AFOR_N"/>
    <property type="match status" value="1"/>
</dbReference>
<sequence>MQELIGTSNKVLEVDLTQQTFDVVTITDRDRKMYLGGKGLGLKLIYDRMPMDADPLGPDNILAVMPGVLMGTGAPCSGRFAAVAKSPQTGVMVSSSCGGPFGMALKTAGWDGILIKGTSEKPVWLLLDSKGVTFKDAADLWGKDTQETQALLAKEGQSLVIGPAGENGVSFANIASGERYLGRGGMGAVMGAKRLKAICAVGKAFKIVPKNKAAFDKIKKTATDYINRNPWTSDGQRKYGTLSIVNITRTTGILPVRNFQDGTSDNAYKLTGELIREKYNTSHHTCKPCTILCGKKGVFDGKEMPVPEYETVGLMGSNLEIYDPVIIARWNKVCGDMGMDTISAGGTLSWVMEATEKDLVKSNLKFGSPEGVDEALADIAYCRGFGAEMAGGSRRLSEKYGGTEFAMHVKGMELSAYDPRGSYGHGLSYAVANRGACHLSSTMMAMENFMCFLAPHTTLSKARWTKVFEDMWCCVNSLHTCLFTSYAYTTELLIPRMSSWISTLIGMQFFPQVLTMVVDFSVVYRKMWQAVTGISISKSEFLRAGERIHVLERYMNTRMGASVKTDTLPKRLLTESRKCDKKGRTVPLEEMRDQYYRLRGFTPEGKPSPELLKKLEIAA</sequence>
<organism evidence="8 9">
    <name type="scientific">Desulfosudis oleivorans (strain DSM 6200 / JCM 39069 / Hxd3)</name>
    <name type="common">Desulfococcus oleovorans</name>
    <dbReference type="NCBI Taxonomy" id="96561"/>
    <lineage>
        <taxon>Bacteria</taxon>
        <taxon>Pseudomonadati</taxon>
        <taxon>Thermodesulfobacteriota</taxon>
        <taxon>Desulfobacteria</taxon>
        <taxon>Desulfobacterales</taxon>
        <taxon>Desulfosudaceae</taxon>
        <taxon>Desulfosudis</taxon>
    </lineage>
</organism>
<keyword evidence="9" id="KW-1185">Reference proteome</keyword>
<dbReference type="Gene3D" id="1.10.569.10">
    <property type="entry name" value="Aldehyde Ferredoxin Oxidoreductase Protein, subunit A, domain 2"/>
    <property type="match status" value="1"/>
</dbReference>
<dbReference type="GO" id="GO:0033726">
    <property type="term" value="F:aldehyde ferredoxin oxidoreductase activity"/>
    <property type="evidence" value="ECO:0007669"/>
    <property type="project" value="UniProtKB-EC"/>
</dbReference>
<dbReference type="OrthoDB" id="9763894at2"/>
<dbReference type="SUPFAM" id="SSF56228">
    <property type="entry name" value="Aldehyde ferredoxin oxidoreductase, N-terminal domain"/>
    <property type="match status" value="1"/>
</dbReference>
<dbReference type="InterPro" id="IPR013983">
    <property type="entry name" value="Ald_Fedxn_OxRdtase_N"/>
</dbReference>
<evidence type="ECO:0000259" key="7">
    <source>
        <dbReference type="SMART" id="SM00790"/>
    </source>
</evidence>
<evidence type="ECO:0000256" key="5">
    <source>
        <dbReference type="ARBA" id="ARBA00023004"/>
    </source>
</evidence>
<evidence type="ECO:0000256" key="4">
    <source>
        <dbReference type="ARBA" id="ARBA00022723"/>
    </source>
</evidence>
<proteinExistence type="inferred from homology"/>
<dbReference type="InterPro" id="IPR001203">
    <property type="entry name" value="OxRdtase_Ald_Fedxn_C"/>
</dbReference>
<evidence type="ECO:0000256" key="3">
    <source>
        <dbReference type="ARBA" id="ARBA00022485"/>
    </source>
</evidence>
<keyword evidence="5" id="KW-0408">Iron</keyword>
<evidence type="ECO:0000256" key="1">
    <source>
        <dbReference type="ARBA" id="ARBA00001966"/>
    </source>
</evidence>
<evidence type="ECO:0000256" key="2">
    <source>
        <dbReference type="ARBA" id="ARBA00011032"/>
    </source>
</evidence>
<keyword evidence="6" id="KW-0411">Iron-sulfur</keyword>
<dbReference type="InterPro" id="IPR036503">
    <property type="entry name" value="Ald_Fedxn_OxRdtase_N_sf"/>
</dbReference>
<keyword evidence="3" id="KW-0004">4Fe-4S</keyword>
<dbReference type="InterPro" id="IPR051919">
    <property type="entry name" value="W-dependent_AOR"/>
</dbReference>
<dbReference type="GO" id="GO:0046872">
    <property type="term" value="F:metal ion binding"/>
    <property type="evidence" value="ECO:0007669"/>
    <property type="project" value="UniProtKB-KW"/>
</dbReference>
<dbReference type="GO" id="GO:0051539">
    <property type="term" value="F:4 iron, 4 sulfur cluster binding"/>
    <property type="evidence" value="ECO:0007669"/>
    <property type="project" value="UniProtKB-KW"/>
</dbReference>
<dbReference type="KEGG" id="dol:Dole_2289"/>